<evidence type="ECO:0000313" key="15">
    <source>
        <dbReference type="Ensembl" id="ENSTRUP00000052109.2"/>
    </source>
</evidence>
<dbReference type="PROSITE" id="PS50157">
    <property type="entry name" value="ZINC_FINGER_C2H2_2"/>
    <property type="match status" value="6"/>
</dbReference>
<dbReference type="GO" id="GO:0000978">
    <property type="term" value="F:RNA polymerase II cis-regulatory region sequence-specific DNA binding"/>
    <property type="evidence" value="ECO:0007669"/>
    <property type="project" value="TreeGrafter"/>
</dbReference>
<comment type="function">
    <text evidence="1">May be involved in transcriptional regulation.</text>
</comment>
<evidence type="ECO:0000256" key="10">
    <source>
        <dbReference type="ARBA" id="ARBA00023163"/>
    </source>
</evidence>
<reference evidence="15" key="3">
    <citation type="submission" date="2025-09" db="UniProtKB">
        <authorList>
            <consortium name="Ensembl"/>
        </authorList>
    </citation>
    <scope>IDENTIFICATION</scope>
</reference>
<keyword evidence="8" id="KW-0805">Transcription regulation</keyword>
<evidence type="ECO:0000256" key="2">
    <source>
        <dbReference type="ARBA" id="ARBA00004123"/>
    </source>
</evidence>
<dbReference type="Gene3D" id="3.30.160.60">
    <property type="entry name" value="Classic Zinc Finger"/>
    <property type="match status" value="6"/>
</dbReference>
<dbReference type="GO" id="GO:0000981">
    <property type="term" value="F:DNA-binding transcription factor activity, RNA polymerase II-specific"/>
    <property type="evidence" value="ECO:0007669"/>
    <property type="project" value="TreeGrafter"/>
</dbReference>
<dbReference type="InterPro" id="IPR013087">
    <property type="entry name" value="Znf_C2H2_type"/>
</dbReference>
<feature type="domain" description="C2H2-type" evidence="14">
    <location>
        <begin position="175"/>
        <end position="202"/>
    </location>
</feature>
<dbReference type="SUPFAM" id="SSF57667">
    <property type="entry name" value="beta-beta-alpha zinc fingers"/>
    <property type="match status" value="4"/>
</dbReference>
<keyword evidence="9" id="KW-0238">DNA-binding</keyword>
<evidence type="ECO:0000313" key="16">
    <source>
        <dbReference type="Proteomes" id="UP000005226"/>
    </source>
</evidence>
<comment type="similarity">
    <text evidence="3">Belongs to the krueppel C2H2-type zinc-finger protein family.</text>
</comment>
<evidence type="ECO:0000256" key="5">
    <source>
        <dbReference type="ARBA" id="ARBA00022737"/>
    </source>
</evidence>
<feature type="domain" description="C2H2-type" evidence="14">
    <location>
        <begin position="391"/>
        <end position="418"/>
    </location>
</feature>
<dbReference type="FunFam" id="3.30.160.60:FF:000360">
    <property type="entry name" value="zinc finger protein 572"/>
    <property type="match status" value="2"/>
</dbReference>
<sequence>MHSLRVFLNERLAAAAEEILGAVEKTIIEYREEICRSKDLEISRLRMQLKLLKSGWFYFYTIANQTMTEYIVIWFSSTSRLDKSPPTRSLEESSGVEQKHPQPSLVKEELDLQQSQEEFWMDPEEHDHLDHLESDIKDFMSSPPGLRSGLQDAALSFHPYSSDNSNGDESRERPYCCSVCEKRFSNSSHLAAHIRTHTGERPYRCDICRKSFITTSALNRHQTIHSEGKRFICNYCGKTFKWMESLGRHIRSVHKRENQPERGEVGGQQGGVRETGHASTPDQTQRWRHVLRLHQKTELTCHITVEFWMDPEEHDHLDHLESDIKDFMSSPPGLRSGLQDAALSFHPYSSDNSNGDESRERPYCCSVCEKRFSNSSHLAAHIRTHTGERPYRCDICRKSFITTSALNRHQTIHSEGKRFICNYCGKTFKWMESLGRHIRSVHKRENQMYSIFCVWWVNKCARLLLKSYPFLKIILIKM</sequence>
<proteinExistence type="inferred from homology"/>
<accession>A0A3B5K9N6</accession>
<keyword evidence="16" id="KW-1185">Reference proteome</keyword>
<keyword evidence="7" id="KW-0862">Zinc</keyword>
<feature type="region of interest" description="Disordered" evidence="13">
    <location>
        <begin position="253"/>
        <end position="284"/>
    </location>
</feature>
<evidence type="ECO:0000256" key="7">
    <source>
        <dbReference type="ARBA" id="ARBA00022833"/>
    </source>
</evidence>
<dbReference type="PROSITE" id="PS00028">
    <property type="entry name" value="ZINC_FINGER_C2H2_1"/>
    <property type="match status" value="6"/>
</dbReference>
<organism evidence="15 16">
    <name type="scientific">Takifugu rubripes</name>
    <name type="common">Japanese pufferfish</name>
    <name type="synonym">Fugu rubripes</name>
    <dbReference type="NCBI Taxonomy" id="31033"/>
    <lineage>
        <taxon>Eukaryota</taxon>
        <taxon>Metazoa</taxon>
        <taxon>Chordata</taxon>
        <taxon>Craniata</taxon>
        <taxon>Vertebrata</taxon>
        <taxon>Euteleostomi</taxon>
        <taxon>Actinopterygii</taxon>
        <taxon>Neopterygii</taxon>
        <taxon>Teleostei</taxon>
        <taxon>Neoteleostei</taxon>
        <taxon>Acanthomorphata</taxon>
        <taxon>Eupercaria</taxon>
        <taxon>Tetraodontiformes</taxon>
        <taxon>Tetradontoidea</taxon>
        <taxon>Tetraodontidae</taxon>
        <taxon>Takifugu</taxon>
    </lineage>
</organism>
<evidence type="ECO:0000256" key="3">
    <source>
        <dbReference type="ARBA" id="ARBA00006991"/>
    </source>
</evidence>
<evidence type="ECO:0000256" key="13">
    <source>
        <dbReference type="SAM" id="MobiDB-lite"/>
    </source>
</evidence>
<dbReference type="Ensembl" id="ENSTRUT00000054758.2">
    <property type="protein sequence ID" value="ENSTRUP00000052109.2"/>
    <property type="gene ID" value="ENSTRUG00000023354.2"/>
</dbReference>
<feature type="domain" description="C2H2-type" evidence="14">
    <location>
        <begin position="231"/>
        <end position="259"/>
    </location>
</feature>
<feature type="compositionally biased region" description="Basic and acidic residues" evidence="13">
    <location>
        <begin position="80"/>
        <end position="91"/>
    </location>
</feature>
<keyword evidence="4" id="KW-0479">Metal-binding</keyword>
<keyword evidence="10" id="KW-0804">Transcription</keyword>
<name>A0A3B5K9N6_TAKRU</name>
<evidence type="ECO:0000256" key="9">
    <source>
        <dbReference type="ARBA" id="ARBA00023125"/>
    </source>
</evidence>
<protein>
    <recommendedName>
        <fullName evidence="14">C2H2-type domain-containing protein</fullName>
    </recommendedName>
</protein>
<evidence type="ECO:0000256" key="8">
    <source>
        <dbReference type="ARBA" id="ARBA00023015"/>
    </source>
</evidence>
<evidence type="ECO:0000256" key="1">
    <source>
        <dbReference type="ARBA" id="ARBA00003767"/>
    </source>
</evidence>
<reference evidence="15 16" key="1">
    <citation type="journal article" date="2011" name="Genome Biol. Evol.">
        <title>Integration of the genetic map and genome assembly of fugu facilitates insights into distinct features of genome evolution in teleosts and mammals.</title>
        <authorList>
            <person name="Kai W."/>
            <person name="Kikuchi K."/>
            <person name="Tohari S."/>
            <person name="Chew A.K."/>
            <person name="Tay A."/>
            <person name="Fujiwara A."/>
            <person name="Hosoya S."/>
            <person name="Suetake H."/>
            <person name="Naruse K."/>
            <person name="Brenner S."/>
            <person name="Suzuki Y."/>
            <person name="Venkatesh B."/>
        </authorList>
    </citation>
    <scope>NUCLEOTIDE SEQUENCE [LARGE SCALE GENOMIC DNA]</scope>
</reference>
<feature type="domain" description="C2H2-type" evidence="14">
    <location>
        <begin position="363"/>
        <end position="390"/>
    </location>
</feature>
<evidence type="ECO:0000256" key="12">
    <source>
        <dbReference type="PROSITE-ProRule" id="PRU00042"/>
    </source>
</evidence>
<dbReference type="Proteomes" id="UP000005226">
    <property type="component" value="Chromosome 7"/>
</dbReference>
<dbReference type="FunFam" id="3.30.160.60:FF:000557">
    <property type="entry name" value="zinc finger and SCAN domain-containing protein 29"/>
    <property type="match status" value="2"/>
</dbReference>
<keyword evidence="6 12" id="KW-0863">Zinc-finger</keyword>
<evidence type="ECO:0000256" key="11">
    <source>
        <dbReference type="ARBA" id="ARBA00023242"/>
    </source>
</evidence>
<dbReference type="Pfam" id="PF13912">
    <property type="entry name" value="zf-C2H2_6"/>
    <property type="match status" value="2"/>
</dbReference>
<dbReference type="GO" id="GO:0005634">
    <property type="term" value="C:nucleus"/>
    <property type="evidence" value="ECO:0007669"/>
    <property type="project" value="UniProtKB-SubCell"/>
</dbReference>
<feature type="compositionally biased region" description="Basic and acidic residues" evidence="13">
    <location>
        <begin position="255"/>
        <end position="264"/>
    </location>
</feature>
<keyword evidence="5" id="KW-0677">Repeat</keyword>
<evidence type="ECO:0000256" key="6">
    <source>
        <dbReference type="ARBA" id="ARBA00022771"/>
    </source>
</evidence>
<dbReference type="PANTHER" id="PTHR23235">
    <property type="entry name" value="KRUEPPEL-LIKE TRANSCRIPTION FACTOR"/>
    <property type="match status" value="1"/>
</dbReference>
<evidence type="ECO:0000256" key="4">
    <source>
        <dbReference type="ARBA" id="ARBA00022723"/>
    </source>
</evidence>
<dbReference type="PANTHER" id="PTHR23235:SF120">
    <property type="entry name" value="KRUPPEL-LIKE FACTOR 15"/>
    <property type="match status" value="1"/>
</dbReference>
<comment type="subcellular location">
    <subcellularLocation>
        <location evidence="2">Nucleus</location>
    </subcellularLocation>
</comment>
<feature type="region of interest" description="Disordered" evidence="13">
    <location>
        <begin position="80"/>
        <end position="105"/>
    </location>
</feature>
<evidence type="ECO:0000259" key="14">
    <source>
        <dbReference type="PROSITE" id="PS50157"/>
    </source>
</evidence>
<dbReference type="InterPro" id="IPR036236">
    <property type="entry name" value="Znf_C2H2_sf"/>
</dbReference>
<dbReference type="SMART" id="SM00355">
    <property type="entry name" value="ZnF_C2H2"/>
    <property type="match status" value="6"/>
</dbReference>
<reference evidence="15" key="2">
    <citation type="submission" date="2025-08" db="UniProtKB">
        <authorList>
            <consortium name="Ensembl"/>
        </authorList>
    </citation>
    <scope>IDENTIFICATION</scope>
</reference>
<dbReference type="InParanoid" id="A0A3B5K9N6"/>
<keyword evidence="11" id="KW-0539">Nucleus</keyword>
<feature type="domain" description="C2H2-type" evidence="14">
    <location>
        <begin position="203"/>
        <end position="230"/>
    </location>
</feature>
<dbReference type="GeneTree" id="ENSGT00940000163265"/>
<dbReference type="AlphaFoldDB" id="A0A3B5K9N6"/>
<dbReference type="Pfam" id="PF00096">
    <property type="entry name" value="zf-C2H2"/>
    <property type="match status" value="4"/>
</dbReference>
<dbReference type="GO" id="GO:0008270">
    <property type="term" value="F:zinc ion binding"/>
    <property type="evidence" value="ECO:0007669"/>
    <property type="project" value="UniProtKB-KW"/>
</dbReference>
<feature type="domain" description="C2H2-type" evidence="14">
    <location>
        <begin position="419"/>
        <end position="447"/>
    </location>
</feature>